<reference evidence="2 3" key="1">
    <citation type="submission" date="2019-03" db="EMBL/GenBank/DDBJ databases">
        <title>Draft genome sequences of novel Actinobacteria.</title>
        <authorList>
            <person name="Sahin N."/>
            <person name="Ay H."/>
            <person name="Saygin H."/>
        </authorList>
    </citation>
    <scope>NUCLEOTIDE SEQUENCE [LARGE SCALE GENOMIC DNA]</scope>
    <source>
        <strain evidence="2 3">JCM 30547</strain>
    </source>
</reference>
<evidence type="ECO:0000313" key="2">
    <source>
        <dbReference type="EMBL" id="TDC15193.1"/>
    </source>
</evidence>
<dbReference type="AlphaFoldDB" id="A0A4R4P382"/>
<feature type="compositionally biased region" description="Basic and acidic residues" evidence="1">
    <location>
        <begin position="49"/>
        <end position="62"/>
    </location>
</feature>
<organism evidence="2 3">
    <name type="scientific">Kribbella albertanoniae</name>
    <dbReference type="NCBI Taxonomy" id="1266829"/>
    <lineage>
        <taxon>Bacteria</taxon>
        <taxon>Bacillati</taxon>
        <taxon>Actinomycetota</taxon>
        <taxon>Actinomycetes</taxon>
        <taxon>Propionibacteriales</taxon>
        <taxon>Kribbellaceae</taxon>
        <taxon>Kribbella</taxon>
    </lineage>
</organism>
<dbReference type="Proteomes" id="UP000295075">
    <property type="component" value="Unassembled WGS sequence"/>
</dbReference>
<name>A0A4R4P382_9ACTN</name>
<comment type="caution">
    <text evidence="2">The sequence shown here is derived from an EMBL/GenBank/DDBJ whole genome shotgun (WGS) entry which is preliminary data.</text>
</comment>
<keyword evidence="3" id="KW-1185">Reference proteome</keyword>
<protein>
    <submittedName>
        <fullName evidence="2">Uncharacterized protein</fullName>
    </submittedName>
</protein>
<proteinExistence type="predicted"/>
<dbReference type="EMBL" id="SMKA01000346">
    <property type="protein sequence ID" value="TDC15193.1"/>
    <property type="molecule type" value="Genomic_DNA"/>
</dbReference>
<gene>
    <name evidence="2" type="ORF">E1261_40775</name>
</gene>
<evidence type="ECO:0000256" key="1">
    <source>
        <dbReference type="SAM" id="MobiDB-lite"/>
    </source>
</evidence>
<dbReference type="OrthoDB" id="3831258at2"/>
<sequence>MGKAEREARRDVRGGDKAIHLMEVHNKVVQRLEKNGQTAAAENIKNRGGRWDSPDLRAERDR</sequence>
<dbReference type="RefSeq" id="WP_132415120.1">
    <property type="nucleotide sequence ID" value="NZ_SMKA01000346.1"/>
</dbReference>
<feature type="region of interest" description="Disordered" evidence="1">
    <location>
        <begin position="38"/>
        <end position="62"/>
    </location>
</feature>
<evidence type="ECO:0000313" key="3">
    <source>
        <dbReference type="Proteomes" id="UP000295075"/>
    </source>
</evidence>
<accession>A0A4R4P382</accession>